<keyword evidence="1" id="KW-1133">Transmembrane helix</keyword>
<accession>A0A0B1S1I5</accession>
<feature type="transmembrane region" description="Helical" evidence="1">
    <location>
        <begin position="64"/>
        <end position="92"/>
    </location>
</feature>
<protein>
    <submittedName>
        <fullName evidence="2">Uncharacterized protein</fullName>
    </submittedName>
</protein>
<evidence type="ECO:0000313" key="3">
    <source>
        <dbReference type="Proteomes" id="UP000053660"/>
    </source>
</evidence>
<feature type="transmembrane region" description="Helical" evidence="1">
    <location>
        <begin position="113"/>
        <end position="133"/>
    </location>
</feature>
<organism evidence="2 3">
    <name type="scientific">Oesophagostomum dentatum</name>
    <name type="common">Nodular worm</name>
    <dbReference type="NCBI Taxonomy" id="61180"/>
    <lineage>
        <taxon>Eukaryota</taxon>
        <taxon>Metazoa</taxon>
        <taxon>Ecdysozoa</taxon>
        <taxon>Nematoda</taxon>
        <taxon>Chromadorea</taxon>
        <taxon>Rhabditida</taxon>
        <taxon>Rhabditina</taxon>
        <taxon>Rhabditomorpha</taxon>
        <taxon>Strongyloidea</taxon>
        <taxon>Strongylidae</taxon>
        <taxon>Oesophagostomum</taxon>
    </lineage>
</organism>
<keyword evidence="1" id="KW-0472">Membrane</keyword>
<dbReference type="EMBL" id="KN606478">
    <property type="protein sequence ID" value="KHJ79188.1"/>
    <property type="molecule type" value="Genomic_DNA"/>
</dbReference>
<dbReference type="OrthoDB" id="5866390at2759"/>
<reference evidence="2 3" key="1">
    <citation type="submission" date="2014-03" db="EMBL/GenBank/DDBJ databases">
        <title>Draft genome of the hookworm Oesophagostomum dentatum.</title>
        <authorList>
            <person name="Mitreva M."/>
        </authorList>
    </citation>
    <scope>NUCLEOTIDE SEQUENCE [LARGE SCALE GENOMIC DNA]</scope>
    <source>
        <strain evidence="2 3">OD-Hann</strain>
    </source>
</reference>
<feature type="transmembrane region" description="Helical" evidence="1">
    <location>
        <begin position="139"/>
        <end position="161"/>
    </location>
</feature>
<sequence>MTGSTVYSAMAIHAARTKRAPNRFTAISIVYTIILILLFILSVLDTFPPSVFGFNYSKLSPLMFLGLLCGSAAIMVIRLVVILVMTITDVCWWSKRNATYSNDPVVFNAFSRMFWTIPLMVVSGLASLIDYVGNLSYDPYLSTISMALLPPSILIALFILLPGYRTALFCCCANNRLNSRIYPMMTVLPSPAPGTYVPRQTLTPVVT</sequence>
<proteinExistence type="predicted"/>
<evidence type="ECO:0000256" key="1">
    <source>
        <dbReference type="SAM" id="Phobius"/>
    </source>
</evidence>
<dbReference type="AlphaFoldDB" id="A0A0B1S1I5"/>
<keyword evidence="1" id="KW-0812">Transmembrane</keyword>
<dbReference type="Proteomes" id="UP000053660">
    <property type="component" value="Unassembled WGS sequence"/>
</dbReference>
<gene>
    <name evidence="2" type="ORF">OESDEN_21172</name>
</gene>
<feature type="transmembrane region" description="Helical" evidence="1">
    <location>
        <begin position="24"/>
        <end position="44"/>
    </location>
</feature>
<keyword evidence="3" id="KW-1185">Reference proteome</keyword>
<name>A0A0B1S1I5_OESDE</name>
<evidence type="ECO:0000313" key="2">
    <source>
        <dbReference type="EMBL" id="KHJ79188.1"/>
    </source>
</evidence>